<gene>
    <name evidence="2" type="ORF">ABR748_38170</name>
    <name evidence="3" type="ORF">G3I39_16630</name>
    <name evidence="4" type="ORF">HUT09_19690</name>
</gene>
<organism evidence="3 5">
    <name type="scientific">Streptomyces microflavus</name>
    <name type="common">Streptomyces lipmanii</name>
    <dbReference type="NCBI Taxonomy" id="1919"/>
    <lineage>
        <taxon>Bacteria</taxon>
        <taxon>Bacillati</taxon>
        <taxon>Actinomycetota</taxon>
        <taxon>Actinomycetes</taxon>
        <taxon>Kitasatosporales</taxon>
        <taxon>Streptomycetaceae</taxon>
        <taxon>Streptomyces</taxon>
    </lineage>
</organism>
<keyword evidence="7" id="KW-1185">Reference proteome</keyword>
<evidence type="ECO:0000313" key="7">
    <source>
        <dbReference type="Proteomes" id="UP001456562"/>
    </source>
</evidence>
<dbReference type="Proteomes" id="UP000509345">
    <property type="component" value="Chromosome"/>
</dbReference>
<dbReference type="GO" id="GO:0006355">
    <property type="term" value="P:regulation of DNA-templated transcription"/>
    <property type="evidence" value="ECO:0007669"/>
    <property type="project" value="InterPro"/>
</dbReference>
<dbReference type="PANTHER" id="PTHR34293:SF1">
    <property type="entry name" value="HTH-TYPE TRANSCRIPTIONAL REGULATOR TRMBL2"/>
    <property type="match status" value="1"/>
</dbReference>
<dbReference type="RefSeq" id="WP_031124690.1">
    <property type="nucleotide sequence ID" value="NZ_CP054926.1"/>
</dbReference>
<reference evidence="3 5" key="1">
    <citation type="submission" date="2020-01" db="EMBL/GenBank/DDBJ databases">
        <title>Insect and environment-associated Actinomycetes.</title>
        <authorList>
            <person name="Currrie C."/>
            <person name="Chevrette M."/>
            <person name="Carlson C."/>
            <person name="Stubbendieck R."/>
            <person name="Wendt-Pienkowski E."/>
        </authorList>
    </citation>
    <scope>NUCLEOTIDE SEQUENCE [LARGE SCALE GENOMIC DNA]</scope>
    <source>
        <strain evidence="3 5">SID14438</strain>
    </source>
</reference>
<dbReference type="InterPro" id="IPR036388">
    <property type="entry name" value="WH-like_DNA-bd_sf"/>
</dbReference>
<dbReference type="AlphaFoldDB" id="A0A6N9VB26"/>
<evidence type="ECO:0000313" key="6">
    <source>
        <dbReference type="Proteomes" id="UP000509345"/>
    </source>
</evidence>
<evidence type="ECO:0000259" key="1">
    <source>
        <dbReference type="SMART" id="SM00421"/>
    </source>
</evidence>
<dbReference type="SUPFAM" id="SSF46894">
    <property type="entry name" value="C-terminal effector domain of the bipartite response regulators"/>
    <property type="match status" value="1"/>
</dbReference>
<feature type="domain" description="HTH luxR-type" evidence="1">
    <location>
        <begin position="264"/>
        <end position="321"/>
    </location>
</feature>
<dbReference type="Proteomes" id="UP001456562">
    <property type="component" value="Unassembled WGS sequence"/>
</dbReference>
<dbReference type="GO" id="GO:0003677">
    <property type="term" value="F:DNA binding"/>
    <property type="evidence" value="ECO:0007669"/>
    <property type="project" value="InterPro"/>
</dbReference>
<evidence type="ECO:0000313" key="2">
    <source>
        <dbReference type="EMBL" id="MER0429951.1"/>
    </source>
</evidence>
<evidence type="ECO:0000313" key="4">
    <source>
        <dbReference type="EMBL" id="QKW44571.1"/>
    </source>
</evidence>
<evidence type="ECO:0000313" key="3">
    <source>
        <dbReference type="EMBL" id="NEB68662.1"/>
    </source>
</evidence>
<dbReference type="EMBL" id="JBEJUE010000083">
    <property type="protein sequence ID" value="MER0429951.1"/>
    <property type="molecule type" value="Genomic_DNA"/>
</dbReference>
<dbReference type="Proteomes" id="UP000471648">
    <property type="component" value="Unassembled WGS sequence"/>
</dbReference>
<dbReference type="Gene3D" id="1.10.10.10">
    <property type="entry name" value="Winged helix-like DNA-binding domain superfamily/Winged helix DNA-binding domain"/>
    <property type="match status" value="2"/>
</dbReference>
<sequence length="327" mass="34481">MSDVTHSHLGSLGLSARAARLYSRLLGTGPLTPAQLADRLDEPEETLAAALSELAAVALIAPLGHEGDPVVPLDPAAGLQLLASRRKADLNAGTTAVVAAYEAYRRAHSLTPGAPTVEVLEQASLQRKVVELERSAVSQVRSFDTAPYGAATIANPVEIANLGRGVSYRVLYAQSSVETPDYFQGNIVPCTAAGEEARMAPSVPAKMMLVDDRFALVSLSSVHADTHHGALLVHPCSLLPALSALFESAWQSARPLAAREGENTTVLRPLERRLLALLAAGVADEAAARNLGISKRTLARAVERLMSLAGVSSRFQLGVHAKSEGWL</sequence>
<name>A0A6N9VB26_STRMI</name>
<dbReference type="EMBL" id="JAAGME010000708">
    <property type="protein sequence ID" value="NEB68662.1"/>
    <property type="molecule type" value="Genomic_DNA"/>
</dbReference>
<reference evidence="4 6" key="2">
    <citation type="submission" date="2020-06" db="EMBL/GenBank/DDBJ databases">
        <title>Genome mining for natural products.</title>
        <authorList>
            <person name="Zhang B."/>
            <person name="Shi J."/>
            <person name="Ge H."/>
        </authorList>
    </citation>
    <scope>NUCLEOTIDE SEQUENCE [LARGE SCALE GENOMIC DNA]</scope>
    <source>
        <strain evidence="4 6">NA06532</strain>
    </source>
</reference>
<dbReference type="InterPro" id="IPR000792">
    <property type="entry name" value="Tscrpt_reg_LuxR_C"/>
</dbReference>
<dbReference type="InterPro" id="IPR016032">
    <property type="entry name" value="Sig_transdc_resp-reg_C-effctor"/>
</dbReference>
<dbReference type="EMBL" id="CP054926">
    <property type="protein sequence ID" value="QKW44571.1"/>
    <property type="molecule type" value="Genomic_DNA"/>
</dbReference>
<dbReference type="InterPro" id="IPR051797">
    <property type="entry name" value="TrmB-like"/>
</dbReference>
<accession>A0A6N9VB26</accession>
<evidence type="ECO:0000313" key="5">
    <source>
        <dbReference type="Proteomes" id="UP000471648"/>
    </source>
</evidence>
<dbReference type="GeneID" id="87633467"/>
<protein>
    <recommendedName>
        <fullName evidence="1">HTH luxR-type domain-containing protein</fullName>
    </recommendedName>
</protein>
<proteinExistence type="predicted"/>
<dbReference type="PANTHER" id="PTHR34293">
    <property type="entry name" value="HTH-TYPE TRANSCRIPTIONAL REGULATOR TRMBL2"/>
    <property type="match status" value="1"/>
</dbReference>
<dbReference type="SMART" id="SM00421">
    <property type="entry name" value="HTH_LUXR"/>
    <property type="match status" value="1"/>
</dbReference>
<reference evidence="2 7" key="3">
    <citation type="submission" date="2024-01" db="EMBL/GenBank/DDBJ databases">
        <title>Metagenomic exploration of the rhizosphere soil microbial community and their significance in facilitating the development of wild simulated ginseng.</title>
        <authorList>
            <person name="Huang J."/>
        </authorList>
    </citation>
    <scope>NUCLEOTIDE SEQUENCE [LARGE SCALE GENOMIC DNA]</scope>
    <source>
        <strain evidence="2 7">WY141</strain>
    </source>
</reference>